<reference evidence="1" key="1">
    <citation type="submission" date="2018-05" db="EMBL/GenBank/DDBJ databases">
        <authorList>
            <person name="Lanie J.A."/>
            <person name="Ng W.-L."/>
            <person name="Kazmierczak K.M."/>
            <person name="Andrzejewski T.M."/>
            <person name="Davidsen T.M."/>
            <person name="Wayne K.J."/>
            <person name="Tettelin H."/>
            <person name="Glass J.I."/>
            <person name="Rusch D."/>
            <person name="Podicherti R."/>
            <person name="Tsui H.-C.T."/>
            <person name="Winkler M.E."/>
        </authorList>
    </citation>
    <scope>NUCLEOTIDE SEQUENCE</scope>
</reference>
<proteinExistence type="predicted"/>
<dbReference type="GO" id="GO:0008146">
    <property type="term" value="F:sulfotransferase activity"/>
    <property type="evidence" value="ECO:0007669"/>
    <property type="project" value="InterPro"/>
</dbReference>
<dbReference type="AlphaFoldDB" id="A0A382IE09"/>
<protein>
    <recommendedName>
        <fullName evidence="2">Sulfotransferase domain-containing protein</fullName>
    </recommendedName>
</protein>
<dbReference type="EMBL" id="UINC01066612">
    <property type="protein sequence ID" value="SVB97499.1"/>
    <property type="molecule type" value="Genomic_DNA"/>
</dbReference>
<feature type="non-terminal residue" evidence="1">
    <location>
        <position position="1"/>
    </location>
</feature>
<gene>
    <name evidence="1" type="ORF">METZ01_LOCUS250353</name>
</gene>
<dbReference type="InterPro" id="IPR005331">
    <property type="entry name" value="Sulfotransferase"/>
</dbReference>
<evidence type="ECO:0000313" key="1">
    <source>
        <dbReference type="EMBL" id="SVB97499.1"/>
    </source>
</evidence>
<evidence type="ECO:0008006" key="2">
    <source>
        <dbReference type="Google" id="ProtNLM"/>
    </source>
</evidence>
<name>A0A382IE09_9ZZZZ</name>
<organism evidence="1">
    <name type="scientific">marine metagenome</name>
    <dbReference type="NCBI Taxonomy" id="408172"/>
    <lineage>
        <taxon>unclassified sequences</taxon>
        <taxon>metagenomes</taxon>
        <taxon>ecological metagenomes</taxon>
    </lineage>
</organism>
<accession>A0A382IE09</accession>
<feature type="non-terminal residue" evidence="1">
    <location>
        <position position="136"/>
    </location>
</feature>
<dbReference type="Pfam" id="PF03567">
    <property type="entry name" value="Sulfotransfer_2"/>
    <property type="match status" value="1"/>
</dbReference>
<dbReference type="GO" id="GO:0016020">
    <property type="term" value="C:membrane"/>
    <property type="evidence" value="ECO:0007669"/>
    <property type="project" value="InterPro"/>
</dbReference>
<sequence>VSDTHKFVLFHFPKTAGTSMTEVLAPYLTPNLKIPTAKFMGWQPKHHYDRMQHQAITVCMERAENEHEVPTIPAGYFRASFVRNPYDLVVSAWWPPTISFEQFVIKEIATRKNVVTRVGPQFDFLSDDRGGILVDF</sequence>